<dbReference type="InterPro" id="IPR015943">
    <property type="entry name" value="WD40/YVTN_repeat-like_dom_sf"/>
</dbReference>
<dbReference type="InterPro" id="IPR031488">
    <property type="entry name" value="Zn_ribbon_mio"/>
</dbReference>
<dbReference type="Pfam" id="PF17034">
    <property type="entry name" value="zinc_ribbon_16"/>
    <property type="match status" value="1"/>
</dbReference>
<dbReference type="PANTHER" id="PTHR16453:SF9">
    <property type="entry name" value="GATOR COMPLEX PROTEIN MIOS"/>
    <property type="match status" value="1"/>
</dbReference>
<dbReference type="Pfam" id="PF21720">
    <property type="entry name" value="MIOS_WD40"/>
    <property type="match status" value="1"/>
</dbReference>
<dbReference type="Pfam" id="PF21719">
    <property type="entry name" value="MIOS_a-sol"/>
    <property type="match status" value="1"/>
</dbReference>
<dbReference type="Gene3D" id="2.130.10.10">
    <property type="entry name" value="YVTN repeat-like/Quinoprotein amine dehydrogenase"/>
    <property type="match status" value="1"/>
</dbReference>
<feature type="domain" description="MIOS-like alpha-solenoid" evidence="5">
    <location>
        <begin position="383"/>
        <end position="619"/>
    </location>
</feature>
<evidence type="ECO:0000256" key="3">
    <source>
        <dbReference type="ARBA" id="ARBA00022737"/>
    </source>
</evidence>
<evidence type="ECO:0000256" key="1">
    <source>
        <dbReference type="ARBA" id="ARBA00009713"/>
    </source>
</evidence>
<evidence type="ECO:0000259" key="5">
    <source>
        <dbReference type="Pfam" id="PF21719"/>
    </source>
</evidence>
<keyword evidence="3" id="KW-0677">Repeat</keyword>
<evidence type="ECO:0000313" key="6">
    <source>
        <dbReference type="EMBL" id="CEK72995.1"/>
    </source>
</evidence>
<reference evidence="6" key="1">
    <citation type="submission" date="2014-12" db="EMBL/GenBank/DDBJ databases">
        <title>Insight into the proteome of Arion vulgaris.</title>
        <authorList>
            <person name="Aradska J."/>
            <person name="Bulat T."/>
            <person name="Smidak R."/>
            <person name="Sarate P."/>
            <person name="Gangsoo J."/>
            <person name="Sialana F."/>
            <person name="Bilban M."/>
            <person name="Lubec G."/>
        </authorList>
    </citation>
    <scope>NUCLEOTIDE SEQUENCE</scope>
    <source>
        <tissue evidence="6">Skin</tissue>
    </source>
</reference>
<dbReference type="GO" id="GO:0005737">
    <property type="term" value="C:cytoplasm"/>
    <property type="evidence" value="ECO:0007669"/>
    <property type="project" value="TreeGrafter"/>
</dbReference>
<evidence type="ECO:0000259" key="4">
    <source>
        <dbReference type="Pfam" id="PF17034"/>
    </source>
</evidence>
<comment type="similarity">
    <text evidence="1">Belongs to the WD repeat mio family.</text>
</comment>
<dbReference type="GO" id="GO:0034198">
    <property type="term" value="P:cellular response to amino acid starvation"/>
    <property type="evidence" value="ECO:0007669"/>
    <property type="project" value="TreeGrafter"/>
</dbReference>
<proteinExistence type="inferred from homology"/>
<dbReference type="SUPFAM" id="SSF50978">
    <property type="entry name" value="WD40 repeat-like"/>
    <property type="match status" value="1"/>
</dbReference>
<dbReference type="InterPro" id="IPR049092">
    <property type="entry name" value="MIOS_a-sol"/>
</dbReference>
<accession>A0A0B6ZZ52</accession>
<dbReference type="PANTHER" id="PTHR16453">
    <property type="entry name" value="WD40 DOMAIN-CONTAINING PROTEIN MIO FAMILY MEMBER"/>
    <property type="match status" value="1"/>
</dbReference>
<protein>
    <submittedName>
        <fullName evidence="6">Uncharacterized protein</fullName>
    </submittedName>
</protein>
<dbReference type="AlphaFoldDB" id="A0A0B6ZZ52"/>
<keyword evidence="2" id="KW-0853">WD repeat</keyword>
<dbReference type="EMBL" id="HACG01026130">
    <property type="protein sequence ID" value="CEK72995.1"/>
    <property type="molecule type" value="Transcribed_RNA"/>
</dbReference>
<dbReference type="GO" id="GO:1904263">
    <property type="term" value="P:positive regulation of TORC1 signaling"/>
    <property type="evidence" value="ECO:0007669"/>
    <property type="project" value="TreeGrafter"/>
</dbReference>
<feature type="domain" description="GATOR2 complex protein MIO zinc-ribbon like" evidence="4">
    <location>
        <begin position="733"/>
        <end position="846"/>
    </location>
</feature>
<dbReference type="InterPro" id="IPR036322">
    <property type="entry name" value="WD40_repeat_dom_sf"/>
</dbReference>
<organism evidence="6">
    <name type="scientific">Arion vulgaris</name>
    <dbReference type="NCBI Taxonomy" id="1028688"/>
    <lineage>
        <taxon>Eukaryota</taxon>
        <taxon>Metazoa</taxon>
        <taxon>Spiralia</taxon>
        <taxon>Lophotrochozoa</taxon>
        <taxon>Mollusca</taxon>
        <taxon>Gastropoda</taxon>
        <taxon>Heterobranchia</taxon>
        <taxon>Euthyneura</taxon>
        <taxon>Panpulmonata</taxon>
        <taxon>Eupulmonata</taxon>
        <taxon>Stylommatophora</taxon>
        <taxon>Helicina</taxon>
        <taxon>Arionoidea</taxon>
        <taxon>Arionidae</taxon>
        <taxon>Arion</taxon>
    </lineage>
</organism>
<dbReference type="CDD" id="cd16691">
    <property type="entry name" value="mRING-H2-C3H3C2_Mio"/>
    <property type="match status" value="1"/>
</dbReference>
<gene>
    <name evidence="6" type="primary">ORF84830</name>
</gene>
<name>A0A0B6ZZ52_9EUPU</name>
<dbReference type="InterPro" id="IPR037593">
    <property type="entry name" value="MIOS/Sea4"/>
</dbReference>
<evidence type="ECO:0000256" key="2">
    <source>
        <dbReference type="ARBA" id="ARBA00022574"/>
    </source>
</evidence>
<sequence length="869" mass="98070">MSGVKVDVQWSPIDDDIFVTYGTAINLYHTKDRDGILEISDGKISSDNSKIVQLATNSELQFMKCVAWCPRLEPKNVFAVAQANGRISIIGFGNQRNEDLVGKEFNVRFNRQCNHLAWNPLETNLLAQGLERSRSEPCVLIWDVMSSQGTDTADRTRHSFSEGPITKPYAELGSGETVASFAWFPSDPKTCVAGMASRHLRVYDLRDVNKPRMEAHHKCVSGICIERFDNFRLASYTESQVAIWDLRSFDRPINIITENKNVMKLSWCPTKLGVLSVLSKDSSSVRLHDIRHSLFGSDEIEQASIERNIQPFGKTHLSSYAWHPRHENRLIGVLPNGGLRDMTMFERIPMQWSANLKLMMTLNKDQIKYIEKTEESDDISNLMTKRISLNYGLQAHDMTENLKAIENEPHLQGLWRWICNIRTLIASQAVSNSRLRFSPATGIITLLNLDNEDGNLNSEPVAVHWRASEGAKYSKRTHYRSNERTMSLQLCGWIPDLPSENFEEFINSLVQAGDPERASAIALFYLHIKRALEILSNCAMSAEQEGKPNLQAVAMALSGFTEDKNALWRRTCGTLRYQLENPYLRAIFAFLACDEDNFEDVLNEEDMSVEDRIAFALNYLPDAKLKLYLSKLTAELTKSGDLDGILLTGMSNEGIDLLENYVNHTSDVQTAAIVTVFSMSNAIMKDTRVIEWIEAYRDLLDRWRFWNKRAQFDIVRQSLIQDHRVAPHVHVSCNFCGKPVSANVSLLGRARSLITSPFSRGPQNRPKVTCCPNCRKALPRCAICLTHMGTASGSGSETGSGAKLTPFQEWFTWCQTCRHGGHAGHITQWFQEHNECPVTGCTCKCVSQDAVARRLSQAEDIRGDEVAIL</sequence>